<evidence type="ECO:0000313" key="10">
    <source>
        <dbReference type="Proteomes" id="UP000696485"/>
    </source>
</evidence>
<keyword evidence="3" id="KW-0328">Glycosyltransferase</keyword>
<feature type="compositionally biased region" description="Basic and acidic residues" evidence="7">
    <location>
        <begin position="560"/>
        <end position="569"/>
    </location>
</feature>
<keyword evidence="3" id="KW-0808">Transferase</keyword>
<feature type="transmembrane region" description="Helical" evidence="8">
    <location>
        <begin position="68"/>
        <end position="94"/>
    </location>
</feature>
<comment type="caution">
    <text evidence="9">The sequence shown here is derived from an EMBL/GenBank/DDBJ whole genome shotgun (WGS) entry which is preliminary data.</text>
</comment>
<feature type="region of interest" description="Disordered" evidence="7">
    <location>
        <begin position="848"/>
        <end position="879"/>
    </location>
</feature>
<feature type="compositionally biased region" description="Basic residues" evidence="7">
    <location>
        <begin position="607"/>
        <end position="617"/>
    </location>
</feature>
<organism evidence="9 10">
    <name type="scientific">Podila minutissima</name>
    <dbReference type="NCBI Taxonomy" id="64525"/>
    <lineage>
        <taxon>Eukaryota</taxon>
        <taxon>Fungi</taxon>
        <taxon>Fungi incertae sedis</taxon>
        <taxon>Mucoromycota</taxon>
        <taxon>Mortierellomycotina</taxon>
        <taxon>Mortierellomycetes</taxon>
        <taxon>Mortierellales</taxon>
        <taxon>Mortierellaceae</taxon>
        <taxon>Podila</taxon>
    </lineage>
</organism>
<keyword evidence="10" id="KW-1185">Reference proteome</keyword>
<reference evidence="9" key="1">
    <citation type="journal article" date="2020" name="Fungal Divers.">
        <title>Resolving the Mortierellaceae phylogeny through synthesis of multi-gene phylogenetics and phylogenomics.</title>
        <authorList>
            <person name="Vandepol N."/>
            <person name="Liber J."/>
            <person name="Desiro A."/>
            <person name="Na H."/>
            <person name="Kennedy M."/>
            <person name="Barry K."/>
            <person name="Grigoriev I.V."/>
            <person name="Miller A.N."/>
            <person name="O'Donnell K."/>
            <person name="Stajich J.E."/>
            <person name="Bonito G."/>
        </authorList>
    </citation>
    <scope>NUCLEOTIDE SEQUENCE</scope>
    <source>
        <strain evidence="9">NVP1</strain>
    </source>
</reference>
<feature type="compositionally biased region" description="Low complexity" evidence="7">
    <location>
        <begin position="1167"/>
        <end position="1178"/>
    </location>
</feature>
<gene>
    <name evidence="9" type="ORF">BG006_007374</name>
</gene>
<dbReference type="GO" id="GO:0004100">
    <property type="term" value="F:chitin synthase activity"/>
    <property type="evidence" value="ECO:0007669"/>
    <property type="project" value="UniProtKB-EC"/>
</dbReference>
<proteinExistence type="predicted"/>
<feature type="region of interest" description="Disordered" evidence="7">
    <location>
        <begin position="553"/>
        <end position="630"/>
    </location>
</feature>
<evidence type="ECO:0000256" key="7">
    <source>
        <dbReference type="SAM" id="MobiDB-lite"/>
    </source>
</evidence>
<name>A0A9P5VKP4_9FUNG</name>
<dbReference type="PANTHER" id="PTHR22914:SF46">
    <property type="entry name" value="CHITIN SYNTHASE"/>
    <property type="match status" value="1"/>
</dbReference>
<feature type="compositionally biased region" description="Low complexity" evidence="7">
    <location>
        <begin position="1039"/>
        <end position="1077"/>
    </location>
</feature>
<dbReference type="Pfam" id="PF03142">
    <property type="entry name" value="Chitin_synth_2"/>
    <property type="match status" value="1"/>
</dbReference>
<feature type="compositionally biased region" description="Acidic residues" evidence="7">
    <location>
        <begin position="683"/>
        <end position="703"/>
    </location>
</feature>
<dbReference type="InterPro" id="IPR004835">
    <property type="entry name" value="Chitin_synth"/>
</dbReference>
<feature type="compositionally biased region" description="Low complexity" evidence="7">
    <location>
        <begin position="1138"/>
        <end position="1151"/>
    </location>
</feature>
<feature type="transmembrane region" description="Helical" evidence="8">
    <location>
        <begin position="522"/>
        <end position="544"/>
    </location>
</feature>
<feature type="transmembrane region" description="Helical" evidence="8">
    <location>
        <begin position="23"/>
        <end position="47"/>
    </location>
</feature>
<dbReference type="AlphaFoldDB" id="A0A9P5VKP4"/>
<feature type="transmembrane region" description="Helical" evidence="8">
    <location>
        <begin position="492"/>
        <end position="515"/>
    </location>
</feature>
<accession>A0A9P5VKP4</accession>
<evidence type="ECO:0000256" key="4">
    <source>
        <dbReference type="ARBA" id="ARBA00022692"/>
    </source>
</evidence>
<feature type="region of interest" description="Disordered" evidence="7">
    <location>
        <begin position="683"/>
        <end position="705"/>
    </location>
</feature>
<sequence>MDAPLPNAKAPNEVLGVWTTAEIVYMSIAGVLLLMALAEIVAFTGSLTYSFIKVHQKAKAARRRGVQYMSLVILVVFWVLRLTFLAAMMSLVPIPHWQGISNKEENHQVIPEPIMVYSQYLAFALVGLLLVLPAVISLHQLMTSPTNIKEQLDAIRTTSTFPRVLIVMPVYNELPEVLHVAICSAIDGDYPKEHLHIFISFDNDATSDLYRALIRNLGVPADNDYYPPVLDLYFRGVQITVSRFPHGGKRLTQKKTFGLINSIYKNYPEKTDHLFVLFIDSDIVLPPATVANFMWDMQLKPGSTKDLLGMTGVITVTTKDDMTFINLLQDIEYVHGQFFGRAIESAVGACVTLPGALTIFRYSAFLKSYDEYFADATISDLWDFGRSHLGEDRYLTHLLMTKAARPKMIQFCHRATCKTEPVREWRNLMKQRRRWFLGFLTNEGAFLSDPALWRKYPWLLSFRMIQDVVNGTSMVSYATIAAVATGIQHWSWIWLGLLIAYFCINWGLMFIYGLWIGRKKAFLYPLMFVVGPFVTWFLLVYGVITANERTWGGPRADAASTKDEEHGEGGEEGEDKEAGGDSDFPPGEMETSDSERIELPDHLFYPRQRKTSRHRRAGSSGDDSDVNSLDISRDVKDCGIKPSFVRAEGHKDDADRFRPVSTRVPGLCELEVVSCTARDSWEADDEDFTSGDESSSSEDDEGPVDLISIVNSRDKGDLDEDDEEYFSFQPLGFASPALHKDIEWWESDKHLSSLGILPFVDQPKIPAMFASTETLILSPVIPAARSIRSIKSRAGTPTSLGDRRMSSASSLALVPPATPLAPGTPRRSLHGSSAAAAAVAAATAAGLAGSSTPSAPSPAMRPSSSRRGSSSMPLPPGYAPSPTPSFRYIPVAYITPGNSLPNTPKMSPAAMPSPRAFPVGHSPALGSSSTPSTRYVSGSDQTVKVKTTGNVPASIIAAALAIPRPHSVYGNGTTISTSTSTQVKRMSSRVKVLQGESLGQSPHPLSTSSTSSSKLEPATPSSFGASNVVPPTPPMSNYTSSSSSSSSTSSSISSAPTPAPASTITATTTATTTPSSSKSGTRHRSVSKFTPTVAIPASLLSSPPSSSSSSSSPSSSPSLSTKRSSIRPSPDVPPVPAIPSSTPSSSSPISPKIRAKAGEALKAHIATTGSSSSSTGGSPVPPPRRSSLAAKRTSALVAAMAATAATAVVIESVPKTPMVPAN</sequence>
<keyword evidence="5 8" id="KW-1133">Transmembrane helix</keyword>
<evidence type="ECO:0000256" key="2">
    <source>
        <dbReference type="ARBA" id="ARBA00012543"/>
    </source>
</evidence>
<keyword evidence="6 8" id="KW-0472">Membrane</keyword>
<feature type="region of interest" description="Disordered" evidence="7">
    <location>
        <begin position="792"/>
        <end position="832"/>
    </location>
</feature>
<feature type="compositionally biased region" description="Polar residues" evidence="7">
    <location>
        <begin position="925"/>
        <end position="937"/>
    </location>
</feature>
<comment type="subcellular location">
    <subcellularLocation>
        <location evidence="1">Membrane</location>
        <topology evidence="1">Multi-pass membrane protein</topology>
    </subcellularLocation>
</comment>
<feature type="region of interest" description="Disordered" evidence="7">
    <location>
        <begin position="898"/>
        <end position="937"/>
    </location>
</feature>
<dbReference type="Proteomes" id="UP000696485">
    <property type="component" value="Unassembled WGS sequence"/>
</dbReference>
<evidence type="ECO:0000256" key="1">
    <source>
        <dbReference type="ARBA" id="ARBA00004141"/>
    </source>
</evidence>
<evidence type="ECO:0000313" key="9">
    <source>
        <dbReference type="EMBL" id="KAF9329551.1"/>
    </source>
</evidence>
<evidence type="ECO:0000256" key="6">
    <source>
        <dbReference type="ARBA" id="ARBA00023136"/>
    </source>
</evidence>
<dbReference type="PANTHER" id="PTHR22914">
    <property type="entry name" value="CHITIN SYNTHASE"/>
    <property type="match status" value="1"/>
</dbReference>
<dbReference type="GO" id="GO:0071944">
    <property type="term" value="C:cell periphery"/>
    <property type="evidence" value="ECO:0007669"/>
    <property type="project" value="TreeGrafter"/>
</dbReference>
<feature type="compositionally biased region" description="Low complexity" evidence="7">
    <location>
        <begin position="848"/>
        <end position="872"/>
    </location>
</feature>
<dbReference type="EMBL" id="JAAAUY010000465">
    <property type="protein sequence ID" value="KAF9329551.1"/>
    <property type="molecule type" value="Genomic_DNA"/>
</dbReference>
<dbReference type="GO" id="GO:0030428">
    <property type="term" value="C:cell septum"/>
    <property type="evidence" value="ECO:0007669"/>
    <property type="project" value="TreeGrafter"/>
</dbReference>
<protein>
    <recommendedName>
        <fullName evidence="2">chitin synthase</fullName>
        <ecNumber evidence="2">2.4.1.16</ecNumber>
    </recommendedName>
</protein>
<evidence type="ECO:0000256" key="3">
    <source>
        <dbReference type="ARBA" id="ARBA00022676"/>
    </source>
</evidence>
<dbReference type="SUPFAM" id="SSF53448">
    <property type="entry name" value="Nucleotide-diphospho-sugar transferases"/>
    <property type="match status" value="1"/>
</dbReference>
<evidence type="ECO:0000256" key="8">
    <source>
        <dbReference type="SAM" id="Phobius"/>
    </source>
</evidence>
<dbReference type="GO" id="GO:0006031">
    <property type="term" value="P:chitin biosynthetic process"/>
    <property type="evidence" value="ECO:0007669"/>
    <property type="project" value="TreeGrafter"/>
</dbReference>
<feature type="region of interest" description="Disordered" evidence="7">
    <location>
        <begin position="967"/>
        <end position="1191"/>
    </location>
</feature>
<keyword evidence="4 8" id="KW-0812">Transmembrane</keyword>
<feature type="compositionally biased region" description="Low complexity" evidence="7">
    <location>
        <begin position="806"/>
        <end position="815"/>
    </location>
</feature>
<dbReference type="InterPro" id="IPR029044">
    <property type="entry name" value="Nucleotide-diphossugar_trans"/>
</dbReference>
<evidence type="ECO:0000256" key="5">
    <source>
        <dbReference type="ARBA" id="ARBA00022989"/>
    </source>
</evidence>
<dbReference type="EC" id="2.4.1.16" evidence="2"/>
<dbReference type="Gene3D" id="3.90.550.10">
    <property type="entry name" value="Spore Coat Polysaccharide Biosynthesis Protein SpsA, Chain A"/>
    <property type="match status" value="1"/>
</dbReference>
<feature type="transmembrane region" description="Helical" evidence="8">
    <location>
        <begin position="114"/>
        <end position="136"/>
    </location>
</feature>
<dbReference type="GO" id="GO:0016020">
    <property type="term" value="C:membrane"/>
    <property type="evidence" value="ECO:0007669"/>
    <property type="project" value="UniProtKB-SubCell"/>
</dbReference>
<feature type="compositionally biased region" description="Low complexity" evidence="7">
    <location>
        <begin position="1098"/>
        <end position="1120"/>
    </location>
</feature>